<dbReference type="InterPro" id="IPR001478">
    <property type="entry name" value="PDZ"/>
</dbReference>
<dbReference type="Pfam" id="PF17820">
    <property type="entry name" value="PDZ_6"/>
    <property type="match status" value="1"/>
</dbReference>
<name>A0A2H0YQS5_9BACT</name>
<dbReference type="InterPro" id="IPR041489">
    <property type="entry name" value="PDZ_6"/>
</dbReference>
<dbReference type="SUPFAM" id="SSF50156">
    <property type="entry name" value="PDZ domain-like"/>
    <property type="match status" value="1"/>
</dbReference>
<evidence type="ECO:0000256" key="7">
    <source>
        <dbReference type="ARBA" id="ARBA00022833"/>
    </source>
</evidence>
<dbReference type="InterPro" id="IPR036034">
    <property type="entry name" value="PDZ_sf"/>
</dbReference>
<feature type="domain" description="PDZ" evidence="12">
    <location>
        <begin position="112"/>
        <end position="181"/>
    </location>
</feature>
<keyword evidence="5 11" id="KW-0812">Transmembrane</keyword>
<evidence type="ECO:0000256" key="6">
    <source>
        <dbReference type="ARBA" id="ARBA00022801"/>
    </source>
</evidence>
<evidence type="ECO:0000256" key="3">
    <source>
        <dbReference type="ARBA" id="ARBA00007931"/>
    </source>
</evidence>
<evidence type="ECO:0000256" key="9">
    <source>
        <dbReference type="ARBA" id="ARBA00023049"/>
    </source>
</evidence>
<comment type="caution">
    <text evidence="13">The sequence shown here is derived from an EMBL/GenBank/DDBJ whole genome shotgun (WGS) entry which is preliminary data.</text>
</comment>
<dbReference type="GO" id="GO:0006508">
    <property type="term" value="P:proteolysis"/>
    <property type="evidence" value="ECO:0007669"/>
    <property type="project" value="UniProtKB-KW"/>
</dbReference>
<dbReference type="CDD" id="cd06163">
    <property type="entry name" value="S2P-M50_PDZ_RseP-like"/>
    <property type="match status" value="1"/>
</dbReference>
<reference evidence="14" key="1">
    <citation type="submission" date="2017-09" db="EMBL/GenBank/DDBJ databases">
        <title>Depth-based differentiation of microbial function through sediment-hosted aquifers and enrichment of novel symbionts in the deep terrestrial subsurface.</title>
        <authorList>
            <person name="Probst A.J."/>
            <person name="Ladd B."/>
            <person name="Jarett J.K."/>
            <person name="Geller-Mcgrath D.E."/>
            <person name="Sieber C.M.K."/>
            <person name="Emerson J.B."/>
            <person name="Anantharaman K."/>
            <person name="Thomas B.C."/>
            <person name="Malmstrom R."/>
            <person name="Stieglmeier M."/>
            <person name="Klingl A."/>
            <person name="Woyke T."/>
            <person name="Ryan C.M."/>
            <person name="Banfield J.F."/>
        </authorList>
    </citation>
    <scope>NUCLEOTIDE SEQUENCE [LARGE SCALE GENOMIC DNA]</scope>
</reference>
<keyword evidence="6" id="KW-0378">Hydrolase</keyword>
<dbReference type="PANTHER" id="PTHR42837">
    <property type="entry name" value="REGULATOR OF SIGMA-E PROTEASE RSEP"/>
    <property type="match status" value="1"/>
</dbReference>
<evidence type="ECO:0000313" key="14">
    <source>
        <dbReference type="Proteomes" id="UP000236845"/>
    </source>
</evidence>
<protein>
    <submittedName>
        <fullName evidence="13">RIP metalloprotease RseP</fullName>
    </submittedName>
</protein>
<evidence type="ECO:0000259" key="12">
    <source>
        <dbReference type="PROSITE" id="PS50106"/>
    </source>
</evidence>
<evidence type="ECO:0000256" key="4">
    <source>
        <dbReference type="ARBA" id="ARBA00022670"/>
    </source>
</evidence>
<evidence type="ECO:0000256" key="2">
    <source>
        <dbReference type="ARBA" id="ARBA00004141"/>
    </source>
</evidence>
<evidence type="ECO:0000256" key="5">
    <source>
        <dbReference type="ARBA" id="ARBA00022692"/>
    </source>
</evidence>
<evidence type="ECO:0000256" key="11">
    <source>
        <dbReference type="SAM" id="Phobius"/>
    </source>
</evidence>
<dbReference type="EMBL" id="PEXW01000021">
    <property type="protein sequence ID" value="PIS40851.1"/>
    <property type="molecule type" value="Genomic_DNA"/>
</dbReference>
<dbReference type="Proteomes" id="UP000236845">
    <property type="component" value="Unassembled WGS sequence"/>
</dbReference>
<keyword evidence="7" id="KW-0862">Zinc</keyword>
<keyword evidence="8 11" id="KW-1133">Transmembrane helix</keyword>
<comment type="subcellular location">
    <subcellularLocation>
        <location evidence="2">Membrane</location>
        <topology evidence="2">Multi-pass membrane protein</topology>
    </subcellularLocation>
</comment>
<accession>A0A2H0YQS5</accession>
<dbReference type="InterPro" id="IPR008915">
    <property type="entry name" value="Peptidase_M50"/>
</dbReference>
<dbReference type="InterPro" id="IPR004387">
    <property type="entry name" value="Pept_M50_Zn"/>
</dbReference>
<dbReference type="Pfam" id="PF02163">
    <property type="entry name" value="Peptidase_M50"/>
    <property type="match status" value="1"/>
</dbReference>
<evidence type="ECO:0000256" key="1">
    <source>
        <dbReference type="ARBA" id="ARBA00001947"/>
    </source>
</evidence>
<dbReference type="PANTHER" id="PTHR42837:SF2">
    <property type="entry name" value="MEMBRANE METALLOPROTEASE ARASP2, CHLOROPLASTIC-RELATED"/>
    <property type="match status" value="1"/>
</dbReference>
<feature type="transmembrane region" description="Helical" evidence="11">
    <location>
        <begin position="89"/>
        <end position="113"/>
    </location>
</feature>
<dbReference type="GO" id="GO:0004222">
    <property type="term" value="F:metalloendopeptidase activity"/>
    <property type="evidence" value="ECO:0007669"/>
    <property type="project" value="InterPro"/>
</dbReference>
<gene>
    <name evidence="13" type="ORF">COT26_01105</name>
</gene>
<sequence length="366" mass="39262">MITILIFLIILGLLVFVHELGHFIAARALGVKVDEFGFGFPPRVWSVKGKKTVYSINWIPLGGYVKLHGEDGQSRDKESFTSQQAWKRIIILVAGVSMNIILAAVIFSFGFVIGLPTDISGGVPTGAKVRNPQVQILEVSKNSAAAGANLQVGDVLVSINGIKINSIKTAQEITKNAGENIISLQYERSHKVISTDVKLQKLASSDQAGLGVGLAETGLVSFSLPRAIYQGSSATIRSLGMIVTAFGSIIGDLFSQQKVSVDVAGPVGIAILTGQVVKLGFAYLLQFAALLSLNLAIINVLPIPALDGGRLLFVIIEKVRGRPVSPTVEAKIHNTSFAILMGLIVLVTFRDIFKIDFVQNIWSKIF</sequence>
<organism evidence="13 14">
    <name type="scientific">Candidatus Kerfeldbacteria bacterium CG08_land_8_20_14_0_20_43_14</name>
    <dbReference type="NCBI Taxonomy" id="2014246"/>
    <lineage>
        <taxon>Bacteria</taxon>
        <taxon>Candidatus Kerfeldiibacteriota</taxon>
    </lineage>
</organism>
<keyword evidence="10 11" id="KW-0472">Membrane</keyword>
<proteinExistence type="inferred from homology"/>
<evidence type="ECO:0000256" key="10">
    <source>
        <dbReference type="ARBA" id="ARBA00023136"/>
    </source>
</evidence>
<comment type="similarity">
    <text evidence="3">Belongs to the peptidase M50B family.</text>
</comment>
<comment type="cofactor">
    <cofactor evidence="1">
        <name>Zn(2+)</name>
        <dbReference type="ChEBI" id="CHEBI:29105"/>
    </cofactor>
</comment>
<dbReference type="SMART" id="SM00228">
    <property type="entry name" value="PDZ"/>
    <property type="match status" value="1"/>
</dbReference>
<keyword evidence="4 13" id="KW-0645">Protease</keyword>
<dbReference type="AlphaFoldDB" id="A0A2H0YQS5"/>
<evidence type="ECO:0000256" key="8">
    <source>
        <dbReference type="ARBA" id="ARBA00022989"/>
    </source>
</evidence>
<keyword evidence="9 13" id="KW-0482">Metalloprotease</keyword>
<dbReference type="GO" id="GO:0016020">
    <property type="term" value="C:membrane"/>
    <property type="evidence" value="ECO:0007669"/>
    <property type="project" value="UniProtKB-SubCell"/>
</dbReference>
<dbReference type="Gene3D" id="2.30.42.10">
    <property type="match status" value="1"/>
</dbReference>
<evidence type="ECO:0000313" key="13">
    <source>
        <dbReference type="EMBL" id="PIS40851.1"/>
    </source>
</evidence>
<dbReference type="PROSITE" id="PS50106">
    <property type="entry name" value="PDZ"/>
    <property type="match status" value="1"/>
</dbReference>